<reference evidence="2" key="1">
    <citation type="submission" date="2022-10" db="EMBL/GenBank/DDBJ databases">
        <authorList>
            <person name="Chen Y."/>
            <person name="Dougan E. K."/>
            <person name="Chan C."/>
            <person name="Rhodes N."/>
            <person name="Thang M."/>
        </authorList>
    </citation>
    <scope>NUCLEOTIDE SEQUENCE</scope>
</reference>
<dbReference type="Proteomes" id="UP001152797">
    <property type="component" value="Unassembled WGS sequence"/>
</dbReference>
<dbReference type="EMBL" id="CAMXCT010002233">
    <property type="protein sequence ID" value="CAI3996722.1"/>
    <property type="molecule type" value="Genomic_DNA"/>
</dbReference>
<dbReference type="OrthoDB" id="248923at2759"/>
<feature type="domain" description="Protein kinase" evidence="1">
    <location>
        <begin position="29"/>
        <end position="379"/>
    </location>
</feature>
<dbReference type="Gene3D" id="1.10.510.10">
    <property type="entry name" value="Transferase(Phosphotransferase) domain 1"/>
    <property type="match status" value="2"/>
</dbReference>
<dbReference type="PROSITE" id="PS50011">
    <property type="entry name" value="PROTEIN_KINASE_DOM"/>
    <property type="match status" value="1"/>
</dbReference>
<keyword evidence="3" id="KW-0808">Transferase</keyword>
<organism evidence="2">
    <name type="scientific">Cladocopium goreaui</name>
    <dbReference type="NCBI Taxonomy" id="2562237"/>
    <lineage>
        <taxon>Eukaryota</taxon>
        <taxon>Sar</taxon>
        <taxon>Alveolata</taxon>
        <taxon>Dinophyceae</taxon>
        <taxon>Suessiales</taxon>
        <taxon>Symbiodiniaceae</taxon>
        <taxon>Cladocopium</taxon>
    </lineage>
</organism>
<keyword evidence="3" id="KW-0723">Serine/threonine-protein kinase</keyword>
<proteinExistence type="predicted"/>
<dbReference type="GO" id="GO:0005634">
    <property type="term" value="C:nucleus"/>
    <property type="evidence" value="ECO:0007669"/>
    <property type="project" value="TreeGrafter"/>
</dbReference>
<protein>
    <submittedName>
        <fullName evidence="3">Non-specific serine/threonine protein kinase</fullName>
    </submittedName>
</protein>
<dbReference type="AlphaFoldDB" id="A0A9P1CQL4"/>
<dbReference type="EMBL" id="CAMXCT020002233">
    <property type="protein sequence ID" value="CAL1150097.1"/>
    <property type="molecule type" value="Genomic_DNA"/>
</dbReference>
<gene>
    <name evidence="2" type="ORF">C1SCF055_LOCUS23171</name>
</gene>
<sequence>MAAPHPHDTDLSAFHGYANFASWAAHGSFTKVKTLANAIHGKVILHRWMKPNGMEQDVVVKKMPRENVLQNQGKWTNESWSHRNPRSMHCPHPEDALTEIGVLSYLRQQEDLPLFLLRMMGSFTDGCNVFLVTELIQDGEVFQQVQDRHLDNSEGVLRQLMWQLLHAVRYLHHHDIGHRDISLENVLIAMPAEGRPPSLRLMDFGQAVRTRSRCRNVALRYFRTVGKPYYRSPEAYVPRSETVRVTAPAAAAAGDVMFLDSLGPTGAPDGFSCEVRLPADVRPEEPCDAEVWGYEVPPLDVFALGVCLFILAWRIPPWGQALRLDGTFQYIQAHGIRQLLTVWRLPLLSPEAMALLTEMMAANPQRRPSAEDCLASEWLRPLAEAQVPVHAAEDDVVDPAVAAMASMEIAAERRMVNWGDTWADDLRTAVRDIQETGYRITDAHGQQRNEIPGHPGQLEDVPLPSEFPLCVSVN</sequence>
<evidence type="ECO:0000259" key="1">
    <source>
        <dbReference type="PROSITE" id="PS50011"/>
    </source>
</evidence>
<dbReference type="GO" id="GO:0004674">
    <property type="term" value="F:protein serine/threonine kinase activity"/>
    <property type="evidence" value="ECO:0007669"/>
    <property type="project" value="UniProtKB-KW"/>
</dbReference>
<comment type="caution">
    <text evidence="2">The sequence shown here is derived from an EMBL/GenBank/DDBJ whole genome shotgun (WGS) entry which is preliminary data.</text>
</comment>
<reference evidence="3 4" key="2">
    <citation type="submission" date="2024-05" db="EMBL/GenBank/DDBJ databases">
        <authorList>
            <person name="Chen Y."/>
            <person name="Shah S."/>
            <person name="Dougan E. K."/>
            <person name="Thang M."/>
            <person name="Chan C."/>
        </authorList>
    </citation>
    <scope>NUCLEOTIDE SEQUENCE [LARGE SCALE GENOMIC DNA]</scope>
</reference>
<dbReference type="EMBL" id="CAMXCT030002233">
    <property type="protein sequence ID" value="CAL4784034.1"/>
    <property type="molecule type" value="Genomic_DNA"/>
</dbReference>
<dbReference type="PROSITE" id="PS00109">
    <property type="entry name" value="PROTEIN_KINASE_TYR"/>
    <property type="match status" value="1"/>
</dbReference>
<dbReference type="InterPro" id="IPR000719">
    <property type="entry name" value="Prot_kinase_dom"/>
</dbReference>
<accession>A0A9P1CQL4</accession>
<dbReference type="PANTHER" id="PTHR44167:SF24">
    <property type="entry name" value="SERINE_THREONINE-PROTEIN KINASE CHK2"/>
    <property type="match status" value="1"/>
</dbReference>
<dbReference type="Pfam" id="PF00069">
    <property type="entry name" value="Pkinase"/>
    <property type="match status" value="1"/>
</dbReference>
<evidence type="ECO:0000313" key="4">
    <source>
        <dbReference type="Proteomes" id="UP001152797"/>
    </source>
</evidence>
<keyword evidence="3" id="KW-0418">Kinase</keyword>
<dbReference type="GO" id="GO:0005524">
    <property type="term" value="F:ATP binding"/>
    <property type="evidence" value="ECO:0007669"/>
    <property type="project" value="InterPro"/>
</dbReference>
<name>A0A9P1CQL4_9DINO</name>
<evidence type="ECO:0000313" key="2">
    <source>
        <dbReference type="EMBL" id="CAI3996722.1"/>
    </source>
</evidence>
<keyword evidence="4" id="KW-1185">Reference proteome</keyword>
<dbReference type="PANTHER" id="PTHR44167">
    <property type="entry name" value="OVARIAN-SPECIFIC SERINE/THREONINE-PROTEIN KINASE LOK-RELATED"/>
    <property type="match status" value="1"/>
</dbReference>
<dbReference type="GO" id="GO:0044773">
    <property type="term" value="P:mitotic DNA damage checkpoint signaling"/>
    <property type="evidence" value="ECO:0007669"/>
    <property type="project" value="TreeGrafter"/>
</dbReference>
<evidence type="ECO:0000313" key="3">
    <source>
        <dbReference type="EMBL" id="CAL4784034.1"/>
    </source>
</evidence>
<dbReference type="InterPro" id="IPR011009">
    <property type="entry name" value="Kinase-like_dom_sf"/>
</dbReference>
<dbReference type="InterPro" id="IPR008266">
    <property type="entry name" value="Tyr_kinase_AS"/>
</dbReference>
<dbReference type="SUPFAM" id="SSF56112">
    <property type="entry name" value="Protein kinase-like (PK-like)"/>
    <property type="match status" value="1"/>
</dbReference>